<dbReference type="RefSeq" id="WP_317940005.1">
    <property type="nucleotide sequence ID" value="NZ_JAUBDJ010000001.1"/>
</dbReference>
<name>A0AAW9A6Y9_9BACL</name>
<reference evidence="1 2" key="1">
    <citation type="submission" date="2023-06" db="EMBL/GenBank/DDBJ databases">
        <title>Sporosarcina sp. nov., isolated from Korean traditional fermented seafood 'Jeotgal'.</title>
        <authorList>
            <person name="Yang A.I."/>
            <person name="Shin N.-R."/>
        </authorList>
    </citation>
    <scope>NUCLEOTIDE SEQUENCE [LARGE SCALE GENOMIC DNA]</scope>
    <source>
        <strain evidence="1 2">KCTC43456</strain>
    </source>
</reference>
<dbReference type="Proteomes" id="UP001271648">
    <property type="component" value="Unassembled WGS sequence"/>
</dbReference>
<proteinExistence type="predicted"/>
<dbReference type="EMBL" id="JAUBDJ010000001">
    <property type="protein sequence ID" value="MDW0115483.1"/>
    <property type="molecule type" value="Genomic_DNA"/>
</dbReference>
<accession>A0AAW9A6Y9</accession>
<evidence type="ECO:0000313" key="1">
    <source>
        <dbReference type="EMBL" id="MDW0115483.1"/>
    </source>
</evidence>
<evidence type="ECO:0008006" key="3">
    <source>
        <dbReference type="Google" id="ProtNLM"/>
    </source>
</evidence>
<dbReference type="PROSITE" id="PS51257">
    <property type="entry name" value="PROKAR_LIPOPROTEIN"/>
    <property type="match status" value="1"/>
</dbReference>
<comment type="caution">
    <text evidence="1">The sequence shown here is derived from an EMBL/GenBank/DDBJ whole genome shotgun (WGS) entry which is preliminary data.</text>
</comment>
<organism evidence="1 2">
    <name type="scientific">Sporosarcina thermotolerans</name>
    <dbReference type="NCBI Taxonomy" id="633404"/>
    <lineage>
        <taxon>Bacteria</taxon>
        <taxon>Bacillati</taxon>
        <taxon>Bacillota</taxon>
        <taxon>Bacilli</taxon>
        <taxon>Bacillales</taxon>
        <taxon>Caryophanaceae</taxon>
        <taxon>Sporosarcina</taxon>
    </lineage>
</organism>
<dbReference type="AlphaFoldDB" id="A0AAW9A6Y9"/>
<evidence type="ECO:0000313" key="2">
    <source>
        <dbReference type="Proteomes" id="UP001271648"/>
    </source>
</evidence>
<gene>
    <name evidence="1" type="ORF">QTL97_00840</name>
</gene>
<keyword evidence="2" id="KW-1185">Reference proteome</keyword>
<sequence length="333" mass="38742">MIRLCLTVILSGLLLLSACNPKPEVVEPNVEVEKTFTILDQPEKMFEFDNVFKSDLWISAVNQLARYYDVEVTQNELPEIGIRYLDGHYSVMDVFDIYRAKGLIVYPKYASYDDIETAVFAGKPVYAKFNLIGNNSFNVIFYGYSDDELMMMDLTTGKDRVLNRNRLSTVNVFDAFIPYNVGEVTEKELESSVRYLEMFSSDAYYGNDGERLRTYLNIIDEKQLESEVNAYNYTKCYYYTFFDRQLDIVEPLLSEEMQTLTTPPHLEIALIIANSNQDEPKMKSILSQLQILPFYQDETFHVIIEKGTQFGFLDKVEEAKEMLQKRLDRENNM</sequence>
<protein>
    <recommendedName>
        <fullName evidence="3">Lipoprotein</fullName>
    </recommendedName>
</protein>